<dbReference type="Proteomes" id="UP001221757">
    <property type="component" value="Unassembled WGS sequence"/>
</dbReference>
<organism evidence="3 4">
    <name type="scientific">Mycena rosella</name>
    <name type="common">Pink bonnet</name>
    <name type="synonym">Agaricus rosellus</name>
    <dbReference type="NCBI Taxonomy" id="1033263"/>
    <lineage>
        <taxon>Eukaryota</taxon>
        <taxon>Fungi</taxon>
        <taxon>Dikarya</taxon>
        <taxon>Basidiomycota</taxon>
        <taxon>Agaricomycotina</taxon>
        <taxon>Agaricomycetes</taxon>
        <taxon>Agaricomycetidae</taxon>
        <taxon>Agaricales</taxon>
        <taxon>Marasmiineae</taxon>
        <taxon>Mycenaceae</taxon>
        <taxon>Mycena</taxon>
    </lineage>
</organism>
<dbReference type="EMBL" id="JARKIE010000008">
    <property type="protein sequence ID" value="KAJ7705411.1"/>
    <property type="molecule type" value="Genomic_DNA"/>
</dbReference>
<feature type="transmembrane region" description="Helical" evidence="1">
    <location>
        <begin position="89"/>
        <end position="111"/>
    </location>
</feature>
<evidence type="ECO:0000313" key="4">
    <source>
        <dbReference type="Proteomes" id="UP001221757"/>
    </source>
</evidence>
<evidence type="ECO:0000256" key="1">
    <source>
        <dbReference type="SAM" id="Phobius"/>
    </source>
</evidence>
<protein>
    <recommendedName>
        <fullName evidence="2">DUF6533 domain-containing protein</fullName>
    </recommendedName>
</protein>
<evidence type="ECO:0000259" key="2">
    <source>
        <dbReference type="Pfam" id="PF20151"/>
    </source>
</evidence>
<comment type="caution">
    <text evidence="3">The sequence shown here is derived from an EMBL/GenBank/DDBJ whole genome shotgun (WGS) entry which is preliminary data.</text>
</comment>
<accession>A0AAD7GU86</accession>
<reference evidence="3" key="1">
    <citation type="submission" date="2023-03" db="EMBL/GenBank/DDBJ databases">
        <title>Massive genome expansion in bonnet fungi (Mycena s.s.) driven by repeated elements and novel gene families across ecological guilds.</title>
        <authorList>
            <consortium name="Lawrence Berkeley National Laboratory"/>
            <person name="Harder C.B."/>
            <person name="Miyauchi S."/>
            <person name="Viragh M."/>
            <person name="Kuo A."/>
            <person name="Thoen E."/>
            <person name="Andreopoulos B."/>
            <person name="Lu D."/>
            <person name="Skrede I."/>
            <person name="Drula E."/>
            <person name="Henrissat B."/>
            <person name="Morin E."/>
            <person name="Kohler A."/>
            <person name="Barry K."/>
            <person name="LaButti K."/>
            <person name="Morin E."/>
            <person name="Salamov A."/>
            <person name="Lipzen A."/>
            <person name="Mereny Z."/>
            <person name="Hegedus B."/>
            <person name="Baldrian P."/>
            <person name="Stursova M."/>
            <person name="Weitz H."/>
            <person name="Taylor A."/>
            <person name="Grigoriev I.V."/>
            <person name="Nagy L.G."/>
            <person name="Martin F."/>
            <person name="Kauserud H."/>
        </authorList>
    </citation>
    <scope>NUCLEOTIDE SEQUENCE</scope>
    <source>
        <strain evidence="3">CBHHK067</strain>
    </source>
</reference>
<name>A0AAD7GU86_MYCRO</name>
<keyword evidence="1" id="KW-0472">Membrane</keyword>
<evidence type="ECO:0000313" key="3">
    <source>
        <dbReference type="EMBL" id="KAJ7705411.1"/>
    </source>
</evidence>
<keyword evidence="4" id="KW-1185">Reference proteome</keyword>
<feature type="transmembrane region" description="Helical" evidence="1">
    <location>
        <begin position="190"/>
        <end position="211"/>
    </location>
</feature>
<feature type="domain" description="DUF6533" evidence="2">
    <location>
        <begin position="24"/>
        <end position="69"/>
    </location>
</feature>
<sequence>MASVSPAEELELLQLIADAQTTNYLAAAGITVLVFEHISTFPEEVKFVWKSRLSLWSVLYVWIRYFTLIAVAVDASFMFTEMKSSSSEMFNCTVVTISVDFVLVLRVWILYGRSRRLLYILVPLMAVEIITLIITGTLSMIPLKALPRYFTFYAVPSLAMAVLMFSMTLYKCSEHLYAVRGQRMPLITLFLKDGVILFLLILVFSIVELTIWNNARPTLAQVPTIPGTSLSAVVGARVLLNIKNLATEVDDTTIPTIELSDISHRQRPFAAKARIPWYLQTGELSNSEVLSGEIH</sequence>
<keyword evidence="1" id="KW-0812">Transmembrane</keyword>
<feature type="transmembrane region" description="Helical" evidence="1">
    <location>
        <begin position="55"/>
        <end position="77"/>
    </location>
</feature>
<proteinExistence type="predicted"/>
<feature type="transmembrane region" description="Helical" evidence="1">
    <location>
        <begin position="150"/>
        <end position="170"/>
    </location>
</feature>
<gene>
    <name evidence="3" type="ORF">B0H17DRAFT_1193097</name>
</gene>
<keyword evidence="1" id="KW-1133">Transmembrane helix</keyword>
<dbReference type="AlphaFoldDB" id="A0AAD7GU86"/>
<feature type="transmembrane region" description="Helical" evidence="1">
    <location>
        <begin position="117"/>
        <end position="138"/>
    </location>
</feature>
<dbReference type="InterPro" id="IPR045340">
    <property type="entry name" value="DUF6533"/>
</dbReference>
<dbReference type="Pfam" id="PF20151">
    <property type="entry name" value="DUF6533"/>
    <property type="match status" value="1"/>
</dbReference>